<organism evidence="2">
    <name type="scientific">marine metagenome</name>
    <dbReference type="NCBI Taxonomy" id="408172"/>
    <lineage>
        <taxon>unclassified sequences</taxon>
        <taxon>metagenomes</taxon>
        <taxon>ecological metagenomes</taxon>
    </lineage>
</organism>
<accession>A0A381ZTN1</accession>
<feature type="non-terminal residue" evidence="2">
    <location>
        <position position="1"/>
    </location>
</feature>
<dbReference type="Gene3D" id="1.10.150.240">
    <property type="entry name" value="Putative phosphatase, domain 2"/>
    <property type="match status" value="1"/>
</dbReference>
<dbReference type="CDD" id="cd02603">
    <property type="entry name" value="HAD_sEH-N_like"/>
    <property type="match status" value="1"/>
</dbReference>
<dbReference type="NCBIfam" id="TIGR01509">
    <property type="entry name" value="HAD-SF-IA-v3"/>
    <property type="match status" value="1"/>
</dbReference>
<protein>
    <submittedName>
        <fullName evidence="2">Uncharacterized protein</fullName>
    </submittedName>
</protein>
<dbReference type="EMBL" id="UINC01022600">
    <property type="protein sequence ID" value="SVA92559.1"/>
    <property type="molecule type" value="Genomic_DNA"/>
</dbReference>
<evidence type="ECO:0000313" key="2">
    <source>
        <dbReference type="EMBL" id="SVA92559.1"/>
    </source>
</evidence>
<dbReference type="InterPro" id="IPR011945">
    <property type="entry name" value="HAD-SF_ppase_IA/epoxid_hydro_N"/>
</dbReference>
<dbReference type="Pfam" id="PF00702">
    <property type="entry name" value="Hydrolase"/>
    <property type="match status" value="1"/>
</dbReference>
<evidence type="ECO:0000256" key="1">
    <source>
        <dbReference type="ARBA" id="ARBA00022990"/>
    </source>
</evidence>
<dbReference type="InterPro" id="IPR052898">
    <property type="entry name" value="ACAD10-like"/>
</dbReference>
<dbReference type="InterPro" id="IPR023214">
    <property type="entry name" value="HAD_sf"/>
</dbReference>
<dbReference type="PANTHER" id="PTHR47829:SF1">
    <property type="entry name" value="HAD FAMILY PHOSPHATASE"/>
    <property type="match status" value="1"/>
</dbReference>
<dbReference type="Gene3D" id="3.40.50.1000">
    <property type="entry name" value="HAD superfamily/HAD-like"/>
    <property type="match status" value="1"/>
</dbReference>
<dbReference type="SUPFAM" id="SSF56784">
    <property type="entry name" value="HAD-like"/>
    <property type="match status" value="1"/>
</dbReference>
<sequence>VIEAVLFDFGGVLTSSPFEAFAAYEAEAGLPPDTIRRLNATNPDGNAWARMERREVDEASFCDLFEAEAAALGLAVDARMVLAGLRGEVRPAMVEVLRRCSERLRTALLTNNVTPMAESAEMGQASAVVDLFDVVVESSVVGCRKPERRFYELACEGLGVAPEACVFLDDLGVNLKPARAMGMTTIKVADPDDAIAELAVVVGFPLG</sequence>
<dbReference type="SFLD" id="SFLDS00003">
    <property type="entry name" value="Haloacid_Dehalogenase"/>
    <property type="match status" value="1"/>
</dbReference>
<dbReference type="InterPro" id="IPR006439">
    <property type="entry name" value="HAD-SF_hydro_IA"/>
</dbReference>
<dbReference type="NCBIfam" id="TIGR02247">
    <property type="entry name" value="HAD-1A3-hyp"/>
    <property type="match status" value="1"/>
</dbReference>
<keyword evidence="1" id="KW-0007">Acetylation</keyword>
<dbReference type="SFLD" id="SFLDG01129">
    <property type="entry name" value="C1.5:_HAD__Beta-PGM__Phosphata"/>
    <property type="match status" value="1"/>
</dbReference>
<gene>
    <name evidence="2" type="ORF">METZ01_LOCUS145413</name>
</gene>
<name>A0A381ZTN1_9ZZZZ</name>
<dbReference type="InterPro" id="IPR036412">
    <property type="entry name" value="HAD-like_sf"/>
</dbReference>
<dbReference type="PRINTS" id="PR00413">
    <property type="entry name" value="HADHALOGNASE"/>
</dbReference>
<dbReference type="InterPro" id="IPR023198">
    <property type="entry name" value="PGP-like_dom2"/>
</dbReference>
<dbReference type="AlphaFoldDB" id="A0A381ZTN1"/>
<proteinExistence type="predicted"/>
<dbReference type="PANTHER" id="PTHR47829">
    <property type="entry name" value="HYDROLASE, PUTATIVE (AFU_ORTHOLOGUE AFUA_1G12880)-RELATED"/>
    <property type="match status" value="1"/>
</dbReference>
<reference evidence="2" key="1">
    <citation type="submission" date="2018-05" db="EMBL/GenBank/DDBJ databases">
        <authorList>
            <person name="Lanie J.A."/>
            <person name="Ng W.-L."/>
            <person name="Kazmierczak K.M."/>
            <person name="Andrzejewski T.M."/>
            <person name="Davidsen T.M."/>
            <person name="Wayne K.J."/>
            <person name="Tettelin H."/>
            <person name="Glass J.I."/>
            <person name="Rusch D."/>
            <person name="Podicherti R."/>
            <person name="Tsui H.-C.T."/>
            <person name="Winkler M.E."/>
        </authorList>
    </citation>
    <scope>NUCLEOTIDE SEQUENCE</scope>
</reference>